<evidence type="ECO:0000313" key="1">
    <source>
        <dbReference type="EMBL" id="KAA8629749.1"/>
    </source>
</evidence>
<dbReference type="Proteomes" id="UP000433876">
    <property type="component" value="Unassembled WGS sequence"/>
</dbReference>
<organism evidence="1 2">
    <name type="scientific">Sordaria macrospora</name>
    <dbReference type="NCBI Taxonomy" id="5147"/>
    <lineage>
        <taxon>Eukaryota</taxon>
        <taxon>Fungi</taxon>
        <taxon>Dikarya</taxon>
        <taxon>Ascomycota</taxon>
        <taxon>Pezizomycotina</taxon>
        <taxon>Sordariomycetes</taxon>
        <taxon>Sordariomycetidae</taxon>
        <taxon>Sordariales</taxon>
        <taxon>Sordariaceae</taxon>
        <taxon>Sordaria</taxon>
    </lineage>
</organism>
<proteinExistence type="predicted"/>
<accession>A0A8S8ZJQ8</accession>
<name>A0A8S8ZJQ8_SORMA</name>
<reference evidence="1 2" key="1">
    <citation type="submission" date="2017-07" db="EMBL/GenBank/DDBJ databases">
        <title>Genome sequence of the Sordaria macrospora wild type strain R19027.</title>
        <authorList>
            <person name="Nowrousian M."/>
            <person name="Teichert I."/>
            <person name="Kueck U."/>
        </authorList>
    </citation>
    <scope>NUCLEOTIDE SEQUENCE [LARGE SCALE GENOMIC DNA]</scope>
    <source>
        <strain evidence="1 2">R19027</strain>
        <tissue evidence="1">Mycelium</tissue>
    </source>
</reference>
<evidence type="ECO:0000313" key="2">
    <source>
        <dbReference type="Proteomes" id="UP000433876"/>
    </source>
</evidence>
<dbReference type="EMBL" id="NMPR01000125">
    <property type="protein sequence ID" value="KAA8629749.1"/>
    <property type="molecule type" value="Genomic_DNA"/>
</dbReference>
<dbReference type="VEuPathDB" id="FungiDB:SMAC_02485"/>
<sequence length="90" mass="10358">MWKPLEVEASIPRDCNIDIHGGQKTGFFFCERYPVLVNPSLEVVWDACPHERILHRLEYASLIPWWEKAPRMATASLMVLGYRPGYLPSG</sequence>
<gene>
    <name evidence="1" type="ORF">SMACR_02485</name>
</gene>
<protein>
    <submittedName>
        <fullName evidence="1">Uncharacterized protein</fullName>
    </submittedName>
</protein>
<dbReference type="AlphaFoldDB" id="A0A8S8ZJQ8"/>
<comment type="caution">
    <text evidence="1">The sequence shown here is derived from an EMBL/GenBank/DDBJ whole genome shotgun (WGS) entry which is preliminary data.</text>
</comment>